<organism evidence="2 3">
    <name type="scientific">Cymbomonas tetramitiformis</name>
    <dbReference type="NCBI Taxonomy" id="36881"/>
    <lineage>
        <taxon>Eukaryota</taxon>
        <taxon>Viridiplantae</taxon>
        <taxon>Chlorophyta</taxon>
        <taxon>Pyramimonadophyceae</taxon>
        <taxon>Pyramimonadales</taxon>
        <taxon>Pyramimonadaceae</taxon>
        <taxon>Cymbomonas</taxon>
    </lineage>
</organism>
<feature type="transmembrane region" description="Helical" evidence="1">
    <location>
        <begin position="249"/>
        <end position="272"/>
    </location>
</feature>
<evidence type="ECO:0000313" key="2">
    <source>
        <dbReference type="EMBL" id="KAK3265028.1"/>
    </source>
</evidence>
<dbReference type="EMBL" id="LGRX02014195">
    <property type="protein sequence ID" value="KAK3265028.1"/>
    <property type="molecule type" value="Genomic_DNA"/>
</dbReference>
<evidence type="ECO:0000313" key="3">
    <source>
        <dbReference type="Proteomes" id="UP001190700"/>
    </source>
</evidence>
<accession>A0AAE0FSW4</accession>
<protein>
    <submittedName>
        <fullName evidence="2">Uncharacterized protein</fullName>
    </submittedName>
</protein>
<name>A0AAE0FSW4_9CHLO</name>
<dbReference type="Proteomes" id="UP001190700">
    <property type="component" value="Unassembled WGS sequence"/>
</dbReference>
<reference evidence="2 3" key="1">
    <citation type="journal article" date="2015" name="Genome Biol. Evol.">
        <title>Comparative Genomics of a Bacterivorous Green Alga Reveals Evolutionary Causalities and Consequences of Phago-Mixotrophic Mode of Nutrition.</title>
        <authorList>
            <person name="Burns J.A."/>
            <person name="Paasch A."/>
            <person name="Narechania A."/>
            <person name="Kim E."/>
        </authorList>
    </citation>
    <scope>NUCLEOTIDE SEQUENCE [LARGE SCALE GENOMIC DNA]</scope>
    <source>
        <strain evidence="2 3">PLY_AMNH</strain>
    </source>
</reference>
<keyword evidence="1" id="KW-0472">Membrane</keyword>
<sequence>MADGDILSWSLREDNLHVCTKRLSDVHNGPIHVVSYFENSDSQHAFLATGGADGTLKLHTPFMKSVTVTIQWGAVVDRVVHVKGAETSEKTKSMKLIRALDFNFGQQTLLVGCGYGVVIELDLSNPWESLPKAELRANGEGLVISSCGPTNVASAWVDQDLSMRSSWNDQDPMLTSIRAYSGNSSQATLTSSLVDIPGSRVGWPENIDQSACGQQTSEKSIVSYLKTPTNIMTDSLHHEIHHQEIHVVYIWKVICFTFGFVIVVTIIALGVFKLDGMPHQW</sequence>
<proteinExistence type="predicted"/>
<gene>
    <name evidence="2" type="ORF">CYMTET_26263</name>
</gene>
<dbReference type="Gene3D" id="2.130.10.10">
    <property type="entry name" value="YVTN repeat-like/Quinoprotein amine dehydrogenase"/>
    <property type="match status" value="1"/>
</dbReference>
<dbReference type="InterPro" id="IPR015943">
    <property type="entry name" value="WD40/YVTN_repeat-like_dom_sf"/>
</dbReference>
<dbReference type="SUPFAM" id="SSF50978">
    <property type="entry name" value="WD40 repeat-like"/>
    <property type="match status" value="1"/>
</dbReference>
<evidence type="ECO:0000256" key="1">
    <source>
        <dbReference type="SAM" id="Phobius"/>
    </source>
</evidence>
<dbReference type="AlphaFoldDB" id="A0AAE0FSW4"/>
<comment type="caution">
    <text evidence="2">The sequence shown here is derived from an EMBL/GenBank/DDBJ whole genome shotgun (WGS) entry which is preliminary data.</text>
</comment>
<keyword evidence="3" id="KW-1185">Reference proteome</keyword>
<keyword evidence="1" id="KW-0812">Transmembrane</keyword>
<keyword evidence="1" id="KW-1133">Transmembrane helix</keyword>
<dbReference type="InterPro" id="IPR036322">
    <property type="entry name" value="WD40_repeat_dom_sf"/>
</dbReference>